<evidence type="ECO:0000256" key="1">
    <source>
        <dbReference type="SAM" id="MobiDB-lite"/>
    </source>
</evidence>
<feature type="domain" description="DNA ligase D 3'-phosphoesterase" evidence="2">
    <location>
        <begin position="35"/>
        <end position="146"/>
    </location>
</feature>
<dbReference type="InterPro" id="IPR014144">
    <property type="entry name" value="LigD_PE_domain"/>
</dbReference>
<dbReference type="NCBIfam" id="TIGR02777">
    <property type="entry name" value="LigD_PE_dom"/>
    <property type="match status" value="1"/>
</dbReference>
<proteinExistence type="predicted"/>
<feature type="compositionally biased region" description="Basic and acidic residues" evidence="1">
    <location>
        <begin position="1"/>
        <end position="19"/>
    </location>
</feature>
<protein>
    <submittedName>
        <fullName evidence="3">DNA polymerase ligase N-terminal domain-containing protein</fullName>
    </submittedName>
</protein>
<name>A0ABT9DAB8_9CELL</name>
<feature type="compositionally biased region" description="Low complexity" evidence="1">
    <location>
        <begin position="20"/>
        <end position="31"/>
    </location>
</feature>
<keyword evidence="4" id="KW-1185">Reference proteome</keyword>
<feature type="region of interest" description="Disordered" evidence="1">
    <location>
        <begin position="156"/>
        <end position="197"/>
    </location>
</feature>
<dbReference type="Proteomes" id="UP001232536">
    <property type="component" value="Unassembled WGS sequence"/>
</dbReference>
<dbReference type="GO" id="GO:0016874">
    <property type="term" value="F:ligase activity"/>
    <property type="evidence" value="ECO:0007669"/>
    <property type="project" value="UniProtKB-KW"/>
</dbReference>
<feature type="compositionally biased region" description="Basic and acidic residues" evidence="1">
    <location>
        <begin position="186"/>
        <end position="197"/>
    </location>
</feature>
<reference evidence="3 4" key="1">
    <citation type="submission" date="2023-07" db="EMBL/GenBank/DDBJ databases">
        <title>Description of novel actinomycetes strains, isolated from tidal flat sediment.</title>
        <authorList>
            <person name="Lu C."/>
        </authorList>
    </citation>
    <scope>NUCLEOTIDE SEQUENCE [LARGE SCALE GENOMIC DNA]</scope>
    <source>
        <strain evidence="3 4">SYSU T00b441</strain>
    </source>
</reference>
<feature type="region of interest" description="Disordered" evidence="1">
    <location>
        <begin position="1"/>
        <end position="38"/>
    </location>
</feature>
<dbReference type="PANTHER" id="PTHR39465:SF1">
    <property type="entry name" value="DNA LIGASE D 3'-PHOSPHOESTERASE DOMAIN-CONTAINING PROTEIN"/>
    <property type="match status" value="1"/>
</dbReference>
<sequence length="197" mass="21810">MSDRLEPYRAKRDPDRSGEPRGSSRGSSGSRYAIQHHAASSDHYDLRLEHDGVLLSWAVPKGPSTDPREKRLATRTEDHPVDYADFEGRIPEGEYGAGEVIVWDAGTWRSTTQDDDGAVSVDEALGRGHLSFEVSGRKLTGGYTLQHLRGDDWLLIKKGDDGSDARRNPTSTEPESVQSGLTVQDMADRMDRQEGDE</sequence>
<accession>A0ABT9DAB8</accession>
<gene>
    <name evidence="3" type="ORF">Q6348_11680</name>
</gene>
<comment type="caution">
    <text evidence="3">The sequence shown here is derived from an EMBL/GenBank/DDBJ whole genome shotgun (WGS) entry which is preliminary data.</text>
</comment>
<feature type="compositionally biased region" description="Basic and acidic residues" evidence="1">
    <location>
        <begin position="66"/>
        <end position="79"/>
    </location>
</feature>
<evidence type="ECO:0000313" key="4">
    <source>
        <dbReference type="Proteomes" id="UP001232536"/>
    </source>
</evidence>
<evidence type="ECO:0000259" key="2">
    <source>
        <dbReference type="Pfam" id="PF13298"/>
    </source>
</evidence>
<dbReference type="EMBL" id="JAUQYP010000001">
    <property type="protein sequence ID" value="MDO8107855.1"/>
    <property type="molecule type" value="Genomic_DNA"/>
</dbReference>
<feature type="region of interest" description="Disordered" evidence="1">
    <location>
        <begin position="59"/>
        <end position="79"/>
    </location>
</feature>
<dbReference type="RefSeq" id="WP_304601458.1">
    <property type="nucleotide sequence ID" value="NZ_JAUQYO010000001.1"/>
</dbReference>
<dbReference type="PANTHER" id="PTHR39465">
    <property type="entry name" value="DNA LIGASE D, 3'-PHOSPHOESTERASE DOMAIN"/>
    <property type="match status" value="1"/>
</dbReference>
<feature type="compositionally biased region" description="Basic and acidic residues" evidence="1">
    <location>
        <begin position="156"/>
        <end position="167"/>
    </location>
</feature>
<keyword evidence="3" id="KW-0436">Ligase</keyword>
<organism evidence="3 4">
    <name type="scientific">Actinotalea lenta</name>
    <dbReference type="NCBI Taxonomy" id="3064654"/>
    <lineage>
        <taxon>Bacteria</taxon>
        <taxon>Bacillati</taxon>
        <taxon>Actinomycetota</taxon>
        <taxon>Actinomycetes</taxon>
        <taxon>Micrococcales</taxon>
        <taxon>Cellulomonadaceae</taxon>
        <taxon>Actinotalea</taxon>
    </lineage>
</organism>
<dbReference type="Pfam" id="PF13298">
    <property type="entry name" value="LigD_N"/>
    <property type="match status" value="1"/>
</dbReference>
<feature type="compositionally biased region" description="Polar residues" evidence="1">
    <location>
        <begin position="168"/>
        <end position="182"/>
    </location>
</feature>
<evidence type="ECO:0000313" key="3">
    <source>
        <dbReference type="EMBL" id="MDO8107855.1"/>
    </source>
</evidence>